<organism evidence="1 2">
    <name type="scientific">Steinernema carpocapsae</name>
    <name type="common">Entomopathogenic nematode</name>
    <dbReference type="NCBI Taxonomy" id="34508"/>
    <lineage>
        <taxon>Eukaryota</taxon>
        <taxon>Metazoa</taxon>
        <taxon>Ecdysozoa</taxon>
        <taxon>Nematoda</taxon>
        <taxon>Chromadorea</taxon>
        <taxon>Rhabditida</taxon>
        <taxon>Tylenchina</taxon>
        <taxon>Panagrolaimomorpha</taxon>
        <taxon>Strongyloidoidea</taxon>
        <taxon>Steinernematidae</taxon>
        <taxon>Steinernema</taxon>
    </lineage>
</organism>
<keyword evidence="2" id="KW-1185">Reference proteome</keyword>
<dbReference type="AlphaFoldDB" id="A0A4U5MQB7"/>
<reference evidence="1 2" key="2">
    <citation type="journal article" date="2019" name="G3 (Bethesda)">
        <title>Hybrid Assembly of the Genome of the Entomopathogenic Nematode Steinernema carpocapsae Identifies the X-Chromosome.</title>
        <authorList>
            <person name="Serra L."/>
            <person name="Macchietto M."/>
            <person name="Macias-Munoz A."/>
            <person name="McGill C.J."/>
            <person name="Rodriguez I.M."/>
            <person name="Rodriguez B."/>
            <person name="Murad R."/>
            <person name="Mortazavi A."/>
        </authorList>
    </citation>
    <scope>NUCLEOTIDE SEQUENCE [LARGE SCALE GENOMIC DNA]</scope>
    <source>
        <strain evidence="1 2">ALL</strain>
    </source>
</reference>
<proteinExistence type="predicted"/>
<protein>
    <submittedName>
        <fullName evidence="1">Uncharacterized protein</fullName>
    </submittedName>
</protein>
<name>A0A4U5MQB7_STECR</name>
<dbReference type="Proteomes" id="UP000298663">
    <property type="component" value="Unassembled WGS sequence"/>
</dbReference>
<comment type="caution">
    <text evidence="1">The sequence shown here is derived from an EMBL/GenBank/DDBJ whole genome shotgun (WGS) entry which is preliminary data.</text>
</comment>
<dbReference type="EMBL" id="AZBU02000006">
    <property type="protein sequence ID" value="TKR71642.1"/>
    <property type="molecule type" value="Genomic_DNA"/>
</dbReference>
<reference evidence="1 2" key="1">
    <citation type="journal article" date="2015" name="Genome Biol.">
        <title>Comparative genomics of Steinernema reveals deeply conserved gene regulatory networks.</title>
        <authorList>
            <person name="Dillman A.R."/>
            <person name="Macchietto M."/>
            <person name="Porter C.F."/>
            <person name="Rogers A."/>
            <person name="Williams B."/>
            <person name="Antoshechkin I."/>
            <person name="Lee M.M."/>
            <person name="Goodwin Z."/>
            <person name="Lu X."/>
            <person name="Lewis E.E."/>
            <person name="Goodrich-Blair H."/>
            <person name="Stock S.P."/>
            <person name="Adams B.J."/>
            <person name="Sternberg P.W."/>
            <person name="Mortazavi A."/>
        </authorList>
    </citation>
    <scope>NUCLEOTIDE SEQUENCE [LARGE SCALE GENOMIC DNA]</scope>
    <source>
        <strain evidence="1 2">ALL</strain>
    </source>
</reference>
<evidence type="ECO:0000313" key="2">
    <source>
        <dbReference type="Proteomes" id="UP000298663"/>
    </source>
</evidence>
<accession>A0A4U5MQB7</accession>
<gene>
    <name evidence="1" type="ORF">L596_019208</name>
</gene>
<sequence>MGFRFWVVGFKSTLWPDPTLINSGGSQTILNLRSVPTSAAAAQVSETCLQLHFCLLITVVSITCRSTQMLFQRRFSVFDMRSRLEPPLASYRRLSAAKIKGAVHLMRENSISAPLGTGHSSRRKTQWTLVVRKDEGKSVGHVIAWRSLRRLRRAAKGGEKRGTGGD</sequence>
<evidence type="ECO:0000313" key="1">
    <source>
        <dbReference type="EMBL" id="TKR71642.1"/>
    </source>
</evidence>